<accession>A0A1P8D6K8</accession>
<dbReference type="EMBL" id="KX601051">
    <property type="protein sequence ID" value="APR74442.1"/>
    <property type="molecule type" value="Genomic_DNA"/>
</dbReference>
<dbReference type="InterPro" id="IPR010778">
    <property type="entry name" value="DUF1368"/>
</dbReference>
<dbReference type="Pfam" id="PF07112">
    <property type="entry name" value="DUF1368"/>
    <property type="match status" value="1"/>
</dbReference>
<dbReference type="GeneID" id="31080817"/>
<dbReference type="RefSeq" id="YP_009346907.1">
    <property type="nucleotide sequence ID" value="NC_033877.1"/>
</dbReference>
<proteinExistence type="predicted"/>
<organism evidence="1">
    <name type="scientific">Gracilaria firma</name>
    <dbReference type="NCBI Taxonomy" id="2510791"/>
    <lineage>
        <taxon>Eukaryota</taxon>
        <taxon>Rhodophyta</taxon>
        <taxon>Florideophyceae</taxon>
        <taxon>Rhodymeniophycidae</taxon>
        <taxon>Gracilariales</taxon>
        <taxon>Gracilariaceae</taxon>
        <taxon>Gracilaria</taxon>
    </lineage>
</organism>
<sequence>MIIIYLFCDNWLSFDALSSKKLTSINIQVSLPLIRMFDANNYYALINWQVFKSLPTTKLRLLYFYFCVNVKVSSHYTEFTVNYLVKNLYSNYTFFQIQEFFLEKLERCFHFF</sequence>
<reference evidence="1" key="1">
    <citation type="submission" date="2016-07" db="EMBL/GenBank/DDBJ databases">
        <authorList>
            <person name="Ng P.-K."/>
            <person name="Lin S.-M."/>
        </authorList>
    </citation>
    <scope>NUCLEOTIDE SEQUENCE</scope>
</reference>
<dbReference type="AlphaFoldDB" id="A0A1P8D6K8"/>
<name>A0A1P8D6K8_9FLOR</name>
<geneLocation type="plastid" evidence="1"/>
<protein>
    <submittedName>
        <fullName evidence="1">Uncharacterized protein</fullName>
    </submittedName>
</protein>
<keyword evidence="1" id="KW-0934">Plastid</keyword>
<evidence type="ECO:0000313" key="1">
    <source>
        <dbReference type="EMBL" id="APR74442.1"/>
    </source>
</evidence>
<reference evidence="1" key="2">
    <citation type="journal article" date="2017" name="BMC Genomics">
        <title>Complete chloroplast genome of Gracilaria firma (Gracilariaceae, Rhodophyta), with discussion on the use of chloroplast phylogenomics in the subclass Rhodymeniophycidae.</title>
        <authorList>
            <person name="Ng P.K."/>
            <person name="Lin S.M."/>
            <person name="Lim P.E."/>
            <person name="Liu L.C."/>
            <person name="Chen C.M."/>
            <person name="Pai T.W."/>
        </authorList>
    </citation>
    <scope>NUCLEOTIDE SEQUENCE</scope>
</reference>